<feature type="region of interest" description="Disordered" evidence="1">
    <location>
        <begin position="1"/>
        <end position="21"/>
    </location>
</feature>
<dbReference type="Proteomes" id="UP000236291">
    <property type="component" value="Unassembled WGS sequence"/>
</dbReference>
<comment type="caution">
    <text evidence="2">The sequence shown here is derived from an EMBL/GenBank/DDBJ whole genome shotgun (WGS) entry which is preliminary data.</text>
</comment>
<evidence type="ECO:0000313" key="3">
    <source>
        <dbReference type="Proteomes" id="UP000236291"/>
    </source>
</evidence>
<organism evidence="2 3">
    <name type="scientific">Trifolium pratense</name>
    <name type="common">Red clover</name>
    <dbReference type="NCBI Taxonomy" id="57577"/>
    <lineage>
        <taxon>Eukaryota</taxon>
        <taxon>Viridiplantae</taxon>
        <taxon>Streptophyta</taxon>
        <taxon>Embryophyta</taxon>
        <taxon>Tracheophyta</taxon>
        <taxon>Spermatophyta</taxon>
        <taxon>Magnoliopsida</taxon>
        <taxon>eudicotyledons</taxon>
        <taxon>Gunneridae</taxon>
        <taxon>Pentapetalae</taxon>
        <taxon>rosids</taxon>
        <taxon>fabids</taxon>
        <taxon>Fabales</taxon>
        <taxon>Fabaceae</taxon>
        <taxon>Papilionoideae</taxon>
        <taxon>50 kb inversion clade</taxon>
        <taxon>NPAAA clade</taxon>
        <taxon>Hologalegina</taxon>
        <taxon>IRL clade</taxon>
        <taxon>Trifolieae</taxon>
        <taxon>Trifolium</taxon>
    </lineage>
</organism>
<sequence>MERGRLREMDGEADGERRMEGVKWRETNGDRRMERVGWRDADGERLMERVGRRPEILEDVIKQRKTRSNVSVISISTYFGVRWMERGGWREIDGERN</sequence>
<dbReference type="AlphaFoldDB" id="A0A2K3JZ06"/>
<reference evidence="2 3" key="1">
    <citation type="journal article" date="2014" name="Am. J. Bot.">
        <title>Genome assembly and annotation for red clover (Trifolium pratense; Fabaceae).</title>
        <authorList>
            <person name="Istvanek J."/>
            <person name="Jaros M."/>
            <person name="Krenek A."/>
            <person name="Repkova J."/>
        </authorList>
    </citation>
    <scope>NUCLEOTIDE SEQUENCE [LARGE SCALE GENOMIC DNA]</scope>
    <source>
        <strain evidence="3">cv. Tatra</strain>
        <tissue evidence="2">Young leaves</tissue>
    </source>
</reference>
<name>A0A2K3JZ06_TRIPR</name>
<gene>
    <name evidence="2" type="ORF">L195_g051316</name>
</gene>
<evidence type="ECO:0000256" key="1">
    <source>
        <dbReference type="SAM" id="MobiDB-lite"/>
    </source>
</evidence>
<dbReference type="EMBL" id="ASHM01080281">
    <property type="protein sequence ID" value="PNX59238.1"/>
    <property type="molecule type" value="Genomic_DNA"/>
</dbReference>
<reference evidence="2 3" key="2">
    <citation type="journal article" date="2017" name="Front. Plant Sci.">
        <title>Gene Classification and Mining of Molecular Markers Useful in Red Clover (Trifolium pratense) Breeding.</title>
        <authorList>
            <person name="Istvanek J."/>
            <person name="Dluhosova J."/>
            <person name="Dluhos P."/>
            <person name="Patkova L."/>
            <person name="Nedelnik J."/>
            <person name="Repkova J."/>
        </authorList>
    </citation>
    <scope>NUCLEOTIDE SEQUENCE [LARGE SCALE GENOMIC DNA]</scope>
    <source>
        <strain evidence="3">cv. Tatra</strain>
        <tissue evidence="2">Young leaves</tissue>
    </source>
</reference>
<proteinExistence type="predicted"/>
<accession>A0A2K3JZ06</accession>
<protein>
    <submittedName>
        <fullName evidence="2">Uncharacterized protein</fullName>
    </submittedName>
</protein>
<evidence type="ECO:0000313" key="2">
    <source>
        <dbReference type="EMBL" id="PNX59238.1"/>
    </source>
</evidence>